<sequence length="301" mass="34441">MSKKWYYVLAILFVACSWVGNVWYYEANQLGRTVFLEHHVETREGGGSVFDLYYVEDKRADKTLSSIRIEGYPEQIVTPYPQYAEYQRQCLGKMMVNLNKPAPGKEGAGEQRKEPVLVREITALYSDGTSEQVDIGEIYVWPGVYDQEDQDPISGTSGGSSSDNSGYESAVVSRPLQLTAFSSKLLDIAEDGDLRIFVDISRQIPGTSYRSQPSEAHIELRGEPINEIQLPFQINKGDSIRISHQFDMSLEKSMQVYQLILRTTFLEDGRRFWYGDTMIPYHPSPTDREMTEFVRESRRKP</sequence>
<dbReference type="EMBL" id="MRTF01000010">
    <property type="protein sequence ID" value="OME89341.1"/>
    <property type="molecule type" value="Genomic_DNA"/>
</dbReference>
<reference evidence="3 4" key="1">
    <citation type="submission" date="2016-11" db="EMBL/GenBank/DDBJ databases">
        <title>Paenibacillus species isolates.</title>
        <authorList>
            <person name="Beno S.M."/>
        </authorList>
    </citation>
    <scope>NUCLEOTIDE SEQUENCE [LARGE SCALE GENOMIC DNA]</scope>
    <source>
        <strain evidence="3 4">FSL F4-0100</strain>
    </source>
</reference>
<evidence type="ECO:0000313" key="3">
    <source>
        <dbReference type="EMBL" id="OME89341.1"/>
    </source>
</evidence>
<dbReference type="Proteomes" id="UP000187074">
    <property type="component" value="Unassembled WGS sequence"/>
</dbReference>
<dbReference type="AlphaFoldDB" id="A0A1R1AUV2"/>
<comment type="caution">
    <text evidence="3">The sequence shown here is derived from an EMBL/GenBank/DDBJ whole genome shotgun (WGS) entry which is preliminary data.</text>
</comment>
<name>A0A1R1AUV2_PAELA</name>
<dbReference type="RefSeq" id="WP_076325368.1">
    <property type="nucleotide sequence ID" value="NZ_JBCMXI010000005.1"/>
</dbReference>
<accession>A0A1R1AUV2</accession>
<evidence type="ECO:0000256" key="2">
    <source>
        <dbReference type="SAM" id="Phobius"/>
    </source>
</evidence>
<dbReference type="OrthoDB" id="1905191at2"/>
<organism evidence="3 4">
    <name type="scientific">Paenibacillus lautus</name>
    <name type="common">Bacillus lautus</name>
    <dbReference type="NCBI Taxonomy" id="1401"/>
    <lineage>
        <taxon>Bacteria</taxon>
        <taxon>Bacillati</taxon>
        <taxon>Bacillota</taxon>
        <taxon>Bacilli</taxon>
        <taxon>Bacillales</taxon>
        <taxon>Paenibacillaceae</taxon>
        <taxon>Paenibacillus</taxon>
    </lineage>
</organism>
<dbReference type="STRING" id="1401.BK123_26605"/>
<evidence type="ECO:0000313" key="4">
    <source>
        <dbReference type="Proteomes" id="UP000187074"/>
    </source>
</evidence>
<feature type="region of interest" description="Disordered" evidence="1">
    <location>
        <begin position="149"/>
        <end position="168"/>
    </location>
</feature>
<evidence type="ECO:0000256" key="1">
    <source>
        <dbReference type="SAM" id="MobiDB-lite"/>
    </source>
</evidence>
<keyword evidence="2" id="KW-0812">Transmembrane</keyword>
<gene>
    <name evidence="3" type="ORF">BK123_26605</name>
</gene>
<keyword evidence="2" id="KW-0472">Membrane</keyword>
<feature type="compositionally biased region" description="Low complexity" evidence="1">
    <location>
        <begin position="159"/>
        <end position="168"/>
    </location>
</feature>
<proteinExistence type="predicted"/>
<protein>
    <submittedName>
        <fullName evidence="3">Uncharacterized protein</fullName>
    </submittedName>
</protein>
<feature type="transmembrane region" description="Helical" evidence="2">
    <location>
        <begin position="6"/>
        <end position="25"/>
    </location>
</feature>
<dbReference type="PROSITE" id="PS51257">
    <property type="entry name" value="PROKAR_LIPOPROTEIN"/>
    <property type="match status" value="1"/>
</dbReference>
<keyword evidence="2" id="KW-1133">Transmembrane helix</keyword>